<dbReference type="PANTHER" id="PTHR43152:SF3">
    <property type="entry name" value="UVRABC SYSTEM PROTEIN A"/>
    <property type="match status" value="1"/>
</dbReference>
<evidence type="ECO:0000313" key="16">
    <source>
        <dbReference type="Proteomes" id="UP001168821"/>
    </source>
</evidence>
<feature type="domain" description="UvrA DNA-binding" evidence="14">
    <location>
        <begin position="2"/>
        <end position="51"/>
    </location>
</feature>
<keyword evidence="3" id="KW-0479">Metal-binding</keyword>
<dbReference type="Gene3D" id="1.10.8.280">
    <property type="entry name" value="ABC transporter ATPase domain-like"/>
    <property type="match status" value="1"/>
</dbReference>
<evidence type="ECO:0000256" key="4">
    <source>
        <dbReference type="ARBA" id="ARBA00022737"/>
    </source>
</evidence>
<dbReference type="GO" id="GO:0006281">
    <property type="term" value="P:DNA repair"/>
    <property type="evidence" value="ECO:0007669"/>
    <property type="project" value="UniProtKB-KW"/>
</dbReference>
<evidence type="ECO:0000256" key="2">
    <source>
        <dbReference type="ARBA" id="ARBA00022490"/>
    </source>
</evidence>
<dbReference type="GO" id="GO:0005737">
    <property type="term" value="C:cytoplasm"/>
    <property type="evidence" value="ECO:0007669"/>
    <property type="project" value="UniProtKB-SubCell"/>
</dbReference>
<dbReference type="GO" id="GO:0008270">
    <property type="term" value="F:zinc ion binding"/>
    <property type="evidence" value="ECO:0007669"/>
    <property type="project" value="UniProtKB-KW"/>
</dbReference>
<dbReference type="Gene3D" id="1.20.1580.10">
    <property type="entry name" value="ABC transporter ATPase like domain"/>
    <property type="match status" value="1"/>
</dbReference>
<dbReference type="SUPFAM" id="SSF52540">
    <property type="entry name" value="P-loop containing nucleoside triphosphate hydrolases"/>
    <property type="match status" value="1"/>
</dbReference>
<evidence type="ECO:0000256" key="8">
    <source>
        <dbReference type="ARBA" id="ARBA00022771"/>
    </source>
</evidence>
<keyword evidence="5" id="KW-0547">Nucleotide-binding</keyword>
<reference evidence="15" key="1">
    <citation type="journal article" date="2023" name="G3 (Bethesda)">
        <title>Whole genome assemblies of Zophobas morio and Tenebrio molitor.</title>
        <authorList>
            <person name="Kaur S."/>
            <person name="Stinson S.A."/>
            <person name="diCenzo G.C."/>
        </authorList>
    </citation>
    <scope>NUCLEOTIDE SEQUENCE</scope>
    <source>
        <strain evidence="15">QUZm001</strain>
    </source>
</reference>
<evidence type="ECO:0000256" key="5">
    <source>
        <dbReference type="ARBA" id="ARBA00022741"/>
    </source>
</evidence>
<dbReference type="Pfam" id="PF17755">
    <property type="entry name" value="UvrA_DNA-bind"/>
    <property type="match status" value="1"/>
</dbReference>
<keyword evidence="4" id="KW-0677">Repeat</keyword>
<dbReference type="EMBL" id="JALNTZ010002204">
    <property type="protein sequence ID" value="KAJ3619876.1"/>
    <property type="molecule type" value="Genomic_DNA"/>
</dbReference>
<keyword evidence="2" id="KW-0963">Cytoplasm</keyword>
<keyword evidence="16" id="KW-1185">Reference proteome</keyword>
<dbReference type="InterPro" id="IPR027417">
    <property type="entry name" value="P-loop_NTPase"/>
</dbReference>
<evidence type="ECO:0000256" key="12">
    <source>
        <dbReference type="ARBA" id="ARBA00023125"/>
    </source>
</evidence>
<evidence type="ECO:0000256" key="6">
    <source>
        <dbReference type="ARBA" id="ARBA00022763"/>
    </source>
</evidence>
<gene>
    <name evidence="15" type="ORF">Zmor_008718</name>
</gene>
<keyword evidence="6" id="KW-0227">DNA damage</keyword>
<evidence type="ECO:0000256" key="3">
    <source>
        <dbReference type="ARBA" id="ARBA00022723"/>
    </source>
</evidence>
<dbReference type="Proteomes" id="UP001168821">
    <property type="component" value="Unassembled WGS sequence"/>
</dbReference>
<evidence type="ECO:0000256" key="7">
    <source>
        <dbReference type="ARBA" id="ARBA00022769"/>
    </source>
</evidence>
<evidence type="ECO:0000256" key="1">
    <source>
        <dbReference type="ARBA" id="ARBA00004496"/>
    </source>
</evidence>
<keyword evidence="11" id="KW-0267">Excision nuclease</keyword>
<dbReference type="AlphaFoldDB" id="A0AA38LZ83"/>
<proteinExistence type="predicted"/>
<dbReference type="GO" id="GO:0004518">
    <property type="term" value="F:nuclease activity"/>
    <property type="evidence" value="ECO:0007669"/>
    <property type="project" value="UniProtKB-KW"/>
</dbReference>
<evidence type="ECO:0000313" key="15">
    <source>
        <dbReference type="EMBL" id="KAJ3619876.1"/>
    </source>
</evidence>
<comment type="caution">
    <text evidence="15">The sequence shown here is derived from an EMBL/GenBank/DDBJ whole genome shotgun (WGS) entry which is preliminary data.</text>
</comment>
<comment type="subcellular location">
    <subcellularLocation>
        <location evidence="1">Cytoplasm</location>
    </subcellularLocation>
</comment>
<keyword evidence="13" id="KW-0234">DNA repair</keyword>
<dbReference type="GO" id="GO:0003677">
    <property type="term" value="F:DNA binding"/>
    <property type="evidence" value="ECO:0007669"/>
    <property type="project" value="UniProtKB-KW"/>
</dbReference>
<keyword evidence="12" id="KW-0238">DNA-binding</keyword>
<dbReference type="GO" id="GO:0005524">
    <property type="term" value="F:ATP binding"/>
    <property type="evidence" value="ECO:0007669"/>
    <property type="project" value="UniProtKB-KW"/>
</dbReference>
<keyword evidence="9" id="KW-0862">Zinc</keyword>
<name>A0AA38LZ83_9CUCU</name>
<sequence length="207" mass="23558">MFGSHEPIEARIVTVSGTVMNLYEHFEGVASLITRRYFDTKSEDSRKYYERYMTANICKSCKGQRLNEIALSVKINEKNISEFTDMNIREELDFLLNLNLTEQEQKISSLVMTQLISRISFLNEVGLDYLTLSRSATTLSGGEAQRIRLAKQLGSKLTGVLYVLDEPSIGLHQKDNDKLISTLKKLRDIGNTLIVVEHDEDTMKEAD</sequence>
<keyword evidence="7" id="KW-0228">DNA excision</keyword>
<dbReference type="InterPro" id="IPR041552">
    <property type="entry name" value="UvrA_DNA-bd"/>
</dbReference>
<keyword evidence="8" id="KW-0863">Zinc-finger</keyword>
<accession>A0AA38LZ83</accession>
<dbReference type="Gene3D" id="3.40.50.300">
    <property type="entry name" value="P-loop containing nucleotide triphosphate hydrolases"/>
    <property type="match status" value="1"/>
</dbReference>
<keyword evidence="10" id="KW-0067">ATP-binding</keyword>
<protein>
    <recommendedName>
        <fullName evidence="14">UvrA DNA-binding domain-containing protein</fullName>
    </recommendedName>
</protein>
<evidence type="ECO:0000256" key="13">
    <source>
        <dbReference type="ARBA" id="ARBA00023204"/>
    </source>
</evidence>
<dbReference type="PANTHER" id="PTHR43152">
    <property type="entry name" value="UVRABC SYSTEM PROTEIN A"/>
    <property type="match status" value="1"/>
</dbReference>
<evidence type="ECO:0000256" key="9">
    <source>
        <dbReference type="ARBA" id="ARBA00022833"/>
    </source>
</evidence>
<evidence type="ECO:0000256" key="11">
    <source>
        <dbReference type="ARBA" id="ARBA00022881"/>
    </source>
</evidence>
<organism evidence="15 16">
    <name type="scientific">Zophobas morio</name>
    <dbReference type="NCBI Taxonomy" id="2755281"/>
    <lineage>
        <taxon>Eukaryota</taxon>
        <taxon>Metazoa</taxon>
        <taxon>Ecdysozoa</taxon>
        <taxon>Arthropoda</taxon>
        <taxon>Hexapoda</taxon>
        <taxon>Insecta</taxon>
        <taxon>Pterygota</taxon>
        <taxon>Neoptera</taxon>
        <taxon>Endopterygota</taxon>
        <taxon>Coleoptera</taxon>
        <taxon>Polyphaga</taxon>
        <taxon>Cucujiformia</taxon>
        <taxon>Tenebrionidae</taxon>
        <taxon>Zophobas</taxon>
    </lineage>
</organism>
<evidence type="ECO:0000259" key="14">
    <source>
        <dbReference type="Pfam" id="PF17755"/>
    </source>
</evidence>
<evidence type="ECO:0000256" key="10">
    <source>
        <dbReference type="ARBA" id="ARBA00022840"/>
    </source>
</evidence>